<evidence type="ECO:0000256" key="11">
    <source>
        <dbReference type="SAM" id="Coils"/>
    </source>
</evidence>
<dbReference type="InterPro" id="IPR044810">
    <property type="entry name" value="WRKY_plant"/>
</dbReference>
<dbReference type="GO" id="GO:0012505">
    <property type="term" value="C:endomembrane system"/>
    <property type="evidence" value="ECO:0007669"/>
    <property type="project" value="UniProtKB-SubCell"/>
</dbReference>
<evidence type="ECO:0000256" key="7">
    <source>
        <dbReference type="ARBA" id="ARBA00023125"/>
    </source>
</evidence>
<protein>
    <recommendedName>
        <fullName evidence="14">WRKY domain-containing protein</fullName>
    </recommendedName>
</protein>
<name>A0A8S2AWJ9_ARAAE</name>
<dbReference type="PROSITE" id="PS50811">
    <property type="entry name" value="WRKY"/>
    <property type="match status" value="1"/>
</dbReference>
<keyword evidence="8 13" id="KW-0472">Membrane</keyword>
<accession>A0A8S2AWJ9</accession>
<reference evidence="15" key="1">
    <citation type="submission" date="2021-01" db="EMBL/GenBank/DDBJ databases">
        <authorList>
            <person name="Bezrukov I."/>
        </authorList>
    </citation>
    <scope>NUCLEOTIDE SEQUENCE</scope>
</reference>
<dbReference type="InterPro" id="IPR001594">
    <property type="entry name" value="Palmitoyltrfase_DHHC"/>
</dbReference>
<proteinExistence type="inferred from homology"/>
<dbReference type="InterPro" id="IPR003657">
    <property type="entry name" value="WRKY_dom"/>
</dbReference>
<keyword evidence="10" id="KW-0539">Nucleus</keyword>
<dbReference type="GO" id="GO:0005634">
    <property type="term" value="C:nucleus"/>
    <property type="evidence" value="ECO:0007669"/>
    <property type="project" value="UniProtKB-SubCell"/>
</dbReference>
<evidence type="ECO:0000256" key="9">
    <source>
        <dbReference type="ARBA" id="ARBA00023163"/>
    </source>
</evidence>
<dbReference type="FunFam" id="2.20.25.80:FF:000002">
    <property type="entry name" value="probable WRKY transcription factor 31"/>
    <property type="match status" value="1"/>
</dbReference>
<evidence type="ECO:0000313" key="15">
    <source>
        <dbReference type="EMBL" id="CAE6141903.1"/>
    </source>
</evidence>
<evidence type="ECO:0000256" key="6">
    <source>
        <dbReference type="ARBA" id="ARBA00023015"/>
    </source>
</evidence>
<evidence type="ECO:0000256" key="5">
    <source>
        <dbReference type="ARBA" id="ARBA00022989"/>
    </source>
</evidence>
<evidence type="ECO:0000259" key="14">
    <source>
        <dbReference type="PROSITE" id="PS50811"/>
    </source>
</evidence>
<evidence type="ECO:0000256" key="3">
    <source>
        <dbReference type="ARBA" id="ARBA00008574"/>
    </source>
</evidence>
<evidence type="ECO:0000256" key="12">
    <source>
        <dbReference type="SAM" id="MobiDB-lite"/>
    </source>
</evidence>
<dbReference type="GO" id="GO:0043565">
    <property type="term" value="F:sequence-specific DNA binding"/>
    <property type="evidence" value="ECO:0007669"/>
    <property type="project" value="InterPro"/>
</dbReference>
<dbReference type="PANTHER" id="PTHR31429:SF59">
    <property type="entry name" value="WRKY TRANSCRIPTION FACTOR 47-RELATED"/>
    <property type="match status" value="1"/>
</dbReference>
<feature type="compositionally biased region" description="Basic and acidic residues" evidence="12">
    <location>
        <begin position="24"/>
        <end position="45"/>
    </location>
</feature>
<dbReference type="SMART" id="SM00774">
    <property type="entry name" value="WRKY"/>
    <property type="match status" value="1"/>
</dbReference>
<feature type="region of interest" description="Disordered" evidence="12">
    <location>
        <begin position="897"/>
        <end position="923"/>
    </location>
</feature>
<keyword evidence="4 13" id="KW-0812">Transmembrane</keyword>
<keyword evidence="9" id="KW-0804">Transcription</keyword>
<keyword evidence="11" id="KW-0175">Coiled coil</keyword>
<sequence length="973" mass="109164">MEEHIQDRREIAFLHSGEFLQGDSDSKDHQPNESPDEEHHHEQSIKEVDFFAAKSHRSDLGHVRATSIIGSSGFNDGLGLVNSCNGTSSDDGDDKTKTKTQISRLKLELERLHEENHKLKHLLDEVSESYNDLQRRVLLARQTQVEGLHKQHEVIPQAGSSQALEDTRPMDMNNETPATTLKRRTPDDVDDRDMHRGSPKTPKLDQNKSTNHEEQQNPHDQLPFRKARVSVRARSDATTVNDGCQWRKYGQKMAKGNPCPRAYYRCTMAVGCPVRKQVQRCAEDTTILTTTYEGNHNHPLPPSATAMAATTSAAAAMLLSGSTTSNLHQTLSSPSATSSSSFYHNFPYTSTIATLSASAPFPTITLDLTNPPRPLQPPQQFLSQYGPAAFLPNANQIRSMNINNQQLLIPNLFGPQAPPREMVDSVRAAIAMDPNFTAALAAAISNIIGGDSLLLNLVTKIELCYRFVQIVGAVIYSVLVAAFYVFLGFFLGNRIANISLLSVYSFVAVSVIVLFVRCTAIDPTDKTSAKKKRKDKSKGVLMKLRVKVVLSQVVVRFFRRLERKILRNFLRRTYLDPWKSSVQLEPLLPFPLVMKDDNSVTPDPKVEDDISYCSLCDLEVKRSSKHCRTCNRCVEGFDHHCRWLNNCVGKKNYTTFILLMVFVLLMLIIEGGTAIAVFVRCFVDKKGMEIELKRRLYVEFPQWALATISIILVLFTAYGSAAMGQLFLFHVVLIRKGMRTYDYILAMKEENQFAEVDPFDELDSSSDESSDFDSPERSRPTFISKFMCRKSNENQHRLSIKIEGDERSPSSTVINKKPGFHVSINPWKLITLSSEKALQAAEKAKERLRKAKPVSGTEEDSLKPLPLETKFGLLLDPDDNNTVLPPSTTTAVKLQVSPGRFSSPRRRFSGSSSSTVPSPKQKYRSNFDLKLTEVSRELESYISRQSSPEHCLVPQVVVEKPSFQPHCLVVESP</sequence>
<evidence type="ECO:0000256" key="13">
    <source>
        <dbReference type="SAM" id="Phobius"/>
    </source>
</evidence>
<dbReference type="InterPro" id="IPR036576">
    <property type="entry name" value="WRKY_dom_sf"/>
</dbReference>
<feature type="transmembrane region" description="Helical" evidence="13">
    <location>
        <begin position="656"/>
        <end position="683"/>
    </location>
</feature>
<evidence type="ECO:0000256" key="10">
    <source>
        <dbReference type="ARBA" id="ARBA00023242"/>
    </source>
</evidence>
<dbReference type="Pfam" id="PF03106">
    <property type="entry name" value="WRKY"/>
    <property type="match status" value="1"/>
</dbReference>
<dbReference type="Gene3D" id="2.20.25.80">
    <property type="entry name" value="WRKY domain"/>
    <property type="match status" value="1"/>
</dbReference>
<feature type="transmembrane region" description="Helical" evidence="13">
    <location>
        <begin position="703"/>
        <end position="729"/>
    </location>
</feature>
<keyword evidence="5 13" id="KW-1133">Transmembrane helix</keyword>
<feature type="coiled-coil region" evidence="11">
    <location>
        <begin position="95"/>
        <end position="136"/>
    </location>
</feature>
<feature type="region of interest" description="Disordered" evidence="12">
    <location>
        <begin position="1"/>
        <end position="45"/>
    </location>
</feature>
<dbReference type="AlphaFoldDB" id="A0A8S2AWJ9"/>
<feature type="transmembrane region" description="Helical" evidence="13">
    <location>
        <begin position="436"/>
        <end position="458"/>
    </location>
</feature>
<feature type="compositionally biased region" description="Acidic residues" evidence="12">
    <location>
        <begin position="760"/>
        <end position="773"/>
    </location>
</feature>
<dbReference type="Proteomes" id="UP000682877">
    <property type="component" value="Chromosome 6"/>
</dbReference>
<evidence type="ECO:0000313" key="16">
    <source>
        <dbReference type="Proteomes" id="UP000682877"/>
    </source>
</evidence>
<dbReference type="GO" id="GO:0016409">
    <property type="term" value="F:palmitoyltransferase activity"/>
    <property type="evidence" value="ECO:0007669"/>
    <property type="project" value="InterPro"/>
</dbReference>
<feature type="region of interest" description="Disordered" evidence="12">
    <location>
        <begin position="147"/>
        <end position="224"/>
    </location>
</feature>
<evidence type="ECO:0000256" key="1">
    <source>
        <dbReference type="ARBA" id="ARBA00004123"/>
    </source>
</evidence>
<dbReference type="Pfam" id="PF01529">
    <property type="entry name" value="DHHC"/>
    <property type="match status" value="1"/>
</dbReference>
<comment type="subcellular location">
    <subcellularLocation>
        <location evidence="2">Endomembrane system</location>
        <topology evidence="2">Multi-pass membrane protein</topology>
    </subcellularLocation>
    <subcellularLocation>
        <location evidence="1">Nucleus</location>
    </subcellularLocation>
</comment>
<feature type="domain" description="WRKY" evidence="14">
    <location>
        <begin position="235"/>
        <end position="301"/>
    </location>
</feature>
<dbReference type="SUPFAM" id="SSF118290">
    <property type="entry name" value="WRKY DNA-binding domain"/>
    <property type="match status" value="1"/>
</dbReference>
<feature type="region of interest" description="Disordered" evidence="12">
    <location>
        <begin position="760"/>
        <end position="779"/>
    </location>
</feature>
<feature type="compositionally biased region" description="Basic and acidic residues" evidence="12">
    <location>
        <begin position="184"/>
        <end position="217"/>
    </location>
</feature>
<feature type="transmembrane region" description="Helical" evidence="13">
    <location>
        <begin position="470"/>
        <end position="492"/>
    </location>
</feature>
<dbReference type="PROSITE" id="PS50216">
    <property type="entry name" value="DHHC"/>
    <property type="match status" value="1"/>
</dbReference>
<gene>
    <name evidence="15" type="ORF">AARE701A_LOCUS17100</name>
</gene>
<feature type="compositionally biased region" description="Basic and acidic residues" evidence="12">
    <location>
        <begin position="1"/>
        <end position="12"/>
    </location>
</feature>
<feature type="compositionally biased region" description="Low complexity" evidence="12">
    <location>
        <begin position="909"/>
        <end position="919"/>
    </location>
</feature>
<evidence type="ECO:0000256" key="2">
    <source>
        <dbReference type="ARBA" id="ARBA00004127"/>
    </source>
</evidence>
<keyword evidence="6" id="KW-0805">Transcription regulation</keyword>
<evidence type="ECO:0000256" key="4">
    <source>
        <dbReference type="ARBA" id="ARBA00022692"/>
    </source>
</evidence>
<dbReference type="PANTHER" id="PTHR31429">
    <property type="entry name" value="WRKY TRANSCRIPTION FACTOR 36-RELATED"/>
    <property type="match status" value="1"/>
</dbReference>
<keyword evidence="16" id="KW-1185">Reference proteome</keyword>
<feature type="transmembrane region" description="Helical" evidence="13">
    <location>
        <begin position="498"/>
        <end position="520"/>
    </location>
</feature>
<dbReference type="GO" id="GO:0003700">
    <property type="term" value="F:DNA-binding transcription factor activity"/>
    <property type="evidence" value="ECO:0007669"/>
    <property type="project" value="InterPro"/>
</dbReference>
<keyword evidence="7" id="KW-0238">DNA-binding</keyword>
<evidence type="ECO:0000256" key="8">
    <source>
        <dbReference type="ARBA" id="ARBA00023136"/>
    </source>
</evidence>
<dbReference type="EMBL" id="LR999456">
    <property type="protein sequence ID" value="CAE6141903.1"/>
    <property type="molecule type" value="Genomic_DNA"/>
</dbReference>
<comment type="similarity">
    <text evidence="3">Belongs to the DHHC palmitoyltransferase family.</text>
</comment>
<organism evidence="15 16">
    <name type="scientific">Arabidopsis arenosa</name>
    <name type="common">Sand rock-cress</name>
    <name type="synonym">Cardaminopsis arenosa</name>
    <dbReference type="NCBI Taxonomy" id="38785"/>
    <lineage>
        <taxon>Eukaryota</taxon>
        <taxon>Viridiplantae</taxon>
        <taxon>Streptophyta</taxon>
        <taxon>Embryophyta</taxon>
        <taxon>Tracheophyta</taxon>
        <taxon>Spermatophyta</taxon>
        <taxon>Magnoliopsida</taxon>
        <taxon>eudicotyledons</taxon>
        <taxon>Gunneridae</taxon>
        <taxon>Pentapetalae</taxon>
        <taxon>rosids</taxon>
        <taxon>malvids</taxon>
        <taxon>Brassicales</taxon>
        <taxon>Brassicaceae</taxon>
        <taxon>Camelineae</taxon>
        <taxon>Arabidopsis</taxon>
    </lineage>
</organism>